<evidence type="ECO:0000259" key="3">
    <source>
        <dbReference type="PROSITE" id="PS50208"/>
    </source>
</evidence>
<organism evidence="4 5">
    <name type="scientific">Spirosoma montaniterrae</name>
    <dbReference type="NCBI Taxonomy" id="1178516"/>
    <lineage>
        <taxon>Bacteria</taxon>
        <taxon>Pseudomonadati</taxon>
        <taxon>Bacteroidota</taxon>
        <taxon>Cytophagia</taxon>
        <taxon>Cytophagales</taxon>
        <taxon>Cytophagaceae</taxon>
        <taxon>Spirosoma</taxon>
    </lineage>
</organism>
<accession>A0A1P9WYV6</accession>
<dbReference type="GO" id="GO:0004197">
    <property type="term" value="F:cysteine-type endopeptidase activity"/>
    <property type="evidence" value="ECO:0007669"/>
    <property type="project" value="InterPro"/>
</dbReference>
<dbReference type="InterPro" id="IPR029030">
    <property type="entry name" value="Caspase-like_dom_sf"/>
</dbReference>
<dbReference type="OrthoDB" id="9812126at2"/>
<dbReference type="PANTHER" id="PTHR22576:SF37">
    <property type="entry name" value="MUCOSA-ASSOCIATED LYMPHOID TISSUE LYMPHOMA TRANSLOCATION PROTEIN 1"/>
    <property type="match status" value="1"/>
</dbReference>
<dbReference type="InterPro" id="IPR015917">
    <property type="entry name" value="Pept_C14A"/>
</dbReference>
<dbReference type="PANTHER" id="PTHR22576">
    <property type="entry name" value="MUCOSA ASSOCIATED LYMPHOID TISSUE LYMPHOMA TRANSLOCATION PROTEIN 1/PARACASPASE"/>
    <property type="match status" value="1"/>
</dbReference>
<evidence type="ECO:0000313" key="4">
    <source>
        <dbReference type="EMBL" id="AQG80543.1"/>
    </source>
</evidence>
<feature type="domain" description="Caspase family p20" evidence="3">
    <location>
        <begin position="146"/>
        <end position="224"/>
    </location>
</feature>
<feature type="chain" id="PRO_5010364918" description="Caspase family p20 domain-containing protein" evidence="2">
    <location>
        <begin position="20"/>
        <end position="371"/>
    </location>
</feature>
<name>A0A1P9WYV6_9BACT</name>
<reference evidence="4 5" key="1">
    <citation type="submission" date="2016-01" db="EMBL/GenBank/DDBJ databases">
        <authorList>
            <person name="Oliw E.H."/>
        </authorList>
    </citation>
    <scope>NUCLEOTIDE SEQUENCE [LARGE SCALE GENOMIC DNA]</scope>
    <source>
        <strain evidence="4 5">DY10</strain>
    </source>
</reference>
<dbReference type="InterPro" id="IPR052039">
    <property type="entry name" value="Caspase-related_regulators"/>
</dbReference>
<dbReference type="GO" id="GO:0006508">
    <property type="term" value="P:proteolysis"/>
    <property type="evidence" value="ECO:0007669"/>
    <property type="project" value="InterPro"/>
</dbReference>
<dbReference type="PRINTS" id="PR00376">
    <property type="entry name" value="IL1BCENZYME"/>
</dbReference>
<feature type="signal peptide" evidence="2">
    <location>
        <begin position="1"/>
        <end position="19"/>
    </location>
</feature>
<dbReference type="STRING" id="1178516.AWR27_15155"/>
<dbReference type="EMBL" id="CP014263">
    <property type="protein sequence ID" value="AQG80543.1"/>
    <property type="molecule type" value="Genomic_DNA"/>
</dbReference>
<evidence type="ECO:0000256" key="2">
    <source>
        <dbReference type="SAM" id="SignalP"/>
    </source>
</evidence>
<dbReference type="SMART" id="SM00115">
    <property type="entry name" value="CASc"/>
    <property type="match status" value="1"/>
</dbReference>
<dbReference type="AlphaFoldDB" id="A0A1P9WYV6"/>
<dbReference type="Pfam" id="PF00656">
    <property type="entry name" value="Peptidase_C14"/>
    <property type="match status" value="1"/>
</dbReference>
<dbReference type="SUPFAM" id="SSF52129">
    <property type="entry name" value="Caspase-like"/>
    <property type="match status" value="1"/>
</dbReference>
<dbReference type="KEGG" id="smon:AWR27_15155"/>
<dbReference type="InterPro" id="IPR001309">
    <property type="entry name" value="Pept_C14_p20"/>
</dbReference>
<dbReference type="Proteomes" id="UP000187941">
    <property type="component" value="Chromosome"/>
</dbReference>
<sequence>MKTPALFLTGWLLATAALAQQTTVTIYEGKPTRLNTNALFPVASRIDWTSPLDPDRTVVLPTFEVKACVTAAKPIARYVLYLNDKLQPAPRDLKVEKDVCENKFEQTVELQEGENRIRLIAYQAGGPEVTASMNVIYKKAAALLQEKRLALVIGNSSYPGSSQLANPANDAQDVAKTLRDLGFEVMLYTNLDKKKMRQAIDDFGFKLRDYQLGMFYYAGHGVQSDNVNYLVPVDANPQSESDIRYDCLQADLVVGKMEQARTANIIVLDACRNNPFERSLRRGGNEGGLAGMDAPSGSYIAYATAPGKTAADGTGRNGLYTSALLNNLKVPNLPIEQVFKRVRLEVKRQSNEKQEPWESSSLTKDIYFIKK</sequence>
<dbReference type="Gene3D" id="3.40.50.1460">
    <property type="match status" value="1"/>
</dbReference>
<dbReference type="InterPro" id="IPR011600">
    <property type="entry name" value="Pept_C14_caspase"/>
</dbReference>
<gene>
    <name evidence="4" type="ORF">AWR27_15155</name>
</gene>
<evidence type="ECO:0000256" key="1">
    <source>
        <dbReference type="ARBA" id="ARBA00010134"/>
    </source>
</evidence>
<evidence type="ECO:0000313" key="5">
    <source>
        <dbReference type="Proteomes" id="UP000187941"/>
    </source>
</evidence>
<keyword evidence="2" id="KW-0732">Signal</keyword>
<dbReference type="RefSeq" id="WP_077131970.1">
    <property type="nucleotide sequence ID" value="NZ_CP014263.1"/>
</dbReference>
<keyword evidence="5" id="KW-1185">Reference proteome</keyword>
<comment type="similarity">
    <text evidence="1">Belongs to the peptidase C14A family.</text>
</comment>
<dbReference type="PROSITE" id="PS50208">
    <property type="entry name" value="CASPASE_P20"/>
    <property type="match status" value="1"/>
</dbReference>
<protein>
    <recommendedName>
        <fullName evidence="3">Caspase family p20 domain-containing protein</fullName>
    </recommendedName>
</protein>
<proteinExistence type="inferred from homology"/>